<name>A0A1H9YTB7_9RHOB</name>
<evidence type="ECO:0008006" key="3">
    <source>
        <dbReference type="Google" id="ProtNLM"/>
    </source>
</evidence>
<dbReference type="OrthoDB" id="7773837at2"/>
<evidence type="ECO:0000313" key="2">
    <source>
        <dbReference type="Proteomes" id="UP000199180"/>
    </source>
</evidence>
<dbReference type="RefSeq" id="WP_090731919.1">
    <property type="nucleotide sequence ID" value="NZ_FOHO01000001.1"/>
</dbReference>
<proteinExistence type="predicted"/>
<organism evidence="1 2">
    <name type="scientific">Paracoccus homiensis</name>
    <dbReference type="NCBI Taxonomy" id="364199"/>
    <lineage>
        <taxon>Bacteria</taxon>
        <taxon>Pseudomonadati</taxon>
        <taxon>Pseudomonadota</taxon>
        <taxon>Alphaproteobacteria</taxon>
        <taxon>Rhodobacterales</taxon>
        <taxon>Paracoccaceae</taxon>
        <taxon>Paracoccus</taxon>
    </lineage>
</organism>
<dbReference type="STRING" id="364199.SAMN04489858_101294"/>
<evidence type="ECO:0000313" key="1">
    <source>
        <dbReference type="EMBL" id="SES72328.1"/>
    </source>
</evidence>
<gene>
    <name evidence="1" type="ORF">SAMN04489858_101294</name>
</gene>
<sequence>MTPAVIKLESFSAARRQPEPSFDRAELEAARAEGLAQGLAQRDSEQLQGLRAGLDRLAQAMVDDAARRHDIRSEAVAALAPVLSAILDALTPATASQRLERSLLAELERLADQTPPLCADLICGPDLRPMVERCIQQSGLQNIRIEERSDATVSLNLQGGRIEFSQDSMTRQIRALIEEIKQDTPTWTH</sequence>
<reference evidence="1 2" key="1">
    <citation type="submission" date="2016-10" db="EMBL/GenBank/DDBJ databases">
        <authorList>
            <person name="de Groot N.N."/>
        </authorList>
    </citation>
    <scope>NUCLEOTIDE SEQUENCE [LARGE SCALE GENOMIC DNA]</scope>
    <source>
        <strain evidence="1 2">DSM 17862</strain>
    </source>
</reference>
<dbReference type="AlphaFoldDB" id="A0A1H9YTB7"/>
<accession>A0A1H9YTB7</accession>
<keyword evidence="2" id="KW-1185">Reference proteome</keyword>
<dbReference type="EMBL" id="FOHO01000001">
    <property type="protein sequence ID" value="SES72328.1"/>
    <property type="molecule type" value="Genomic_DNA"/>
</dbReference>
<protein>
    <recommendedName>
        <fullName evidence="3">Flagellar assembly protein FliH</fullName>
    </recommendedName>
</protein>
<dbReference type="Proteomes" id="UP000199180">
    <property type="component" value="Unassembled WGS sequence"/>
</dbReference>